<keyword evidence="1" id="KW-0812">Transmembrane</keyword>
<sequence length="129" mass="12615">MSQPVAVPVGPAAKPASDGPGAGYWLLGSAAFGLAHLAAAAWALSAIGAGGLIGAALADAVWIGLLAAQVAVLGRGAGLQRMAAARRRTWLAISVPLAAFGAAVWVMVGYLALGLVLVVACAGVEKCLS</sequence>
<reference evidence="2" key="1">
    <citation type="submission" date="2022-12" db="EMBL/GenBank/DDBJ databases">
        <title>Paraconexibacter alkalitolerans sp. nov. and Baekduia alba sp. nov., isolated from soil and emended description of the genera Paraconexibacter (Chun et al., 2020) and Baekduia (An et al., 2020).</title>
        <authorList>
            <person name="Vieira S."/>
            <person name="Huber K.J."/>
            <person name="Geppert A."/>
            <person name="Wolf J."/>
            <person name="Neumann-Schaal M."/>
            <person name="Muesken M."/>
            <person name="Overmann J."/>
        </authorList>
    </citation>
    <scope>NUCLEOTIDE SEQUENCE</scope>
    <source>
        <strain evidence="2">AEG42_29</strain>
    </source>
</reference>
<evidence type="ECO:0000313" key="2">
    <source>
        <dbReference type="EMBL" id="XAY08371.1"/>
    </source>
</evidence>
<feature type="transmembrane region" description="Helical" evidence="1">
    <location>
        <begin position="51"/>
        <end position="74"/>
    </location>
</feature>
<dbReference type="KEGG" id="parq:DSM112329_05271"/>
<protein>
    <submittedName>
        <fullName evidence="2">Uncharacterized protein</fullName>
    </submittedName>
</protein>
<proteinExistence type="predicted"/>
<dbReference type="AlphaFoldDB" id="A0AAU7B3C6"/>
<name>A0AAU7B3C6_9ACTN</name>
<gene>
    <name evidence="2" type="ORF">DSM112329_05271</name>
</gene>
<evidence type="ECO:0000256" key="1">
    <source>
        <dbReference type="SAM" id="Phobius"/>
    </source>
</evidence>
<keyword evidence="1" id="KW-1133">Transmembrane helix</keyword>
<dbReference type="EMBL" id="CP114014">
    <property type="protein sequence ID" value="XAY08371.1"/>
    <property type="molecule type" value="Genomic_DNA"/>
</dbReference>
<organism evidence="2">
    <name type="scientific">Paraconexibacter sp. AEG42_29</name>
    <dbReference type="NCBI Taxonomy" id="2997339"/>
    <lineage>
        <taxon>Bacteria</taxon>
        <taxon>Bacillati</taxon>
        <taxon>Actinomycetota</taxon>
        <taxon>Thermoleophilia</taxon>
        <taxon>Solirubrobacterales</taxon>
        <taxon>Paraconexibacteraceae</taxon>
        <taxon>Paraconexibacter</taxon>
    </lineage>
</organism>
<keyword evidence="1" id="KW-0472">Membrane</keyword>
<dbReference type="RefSeq" id="WP_354699553.1">
    <property type="nucleotide sequence ID" value="NZ_CP114014.1"/>
</dbReference>
<accession>A0AAU7B3C6</accession>
<feature type="transmembrane region" description="Helical" evidence="1">
    <location>
        <begin position="95"/>
        <end position="120"/>
    </location>
</feature>
<feature type="transmembrane region" description="Helical" evidence="1">
    <location>
        <begin position="24"/>
        <end position="45"/>
    </location>
</feature>